<dbReference type="SUPFAM" id="SSF57667">
    <property type="entry name" value="beta-beta-alpha zinc fingers"/>
    <property type="match status" value="2"/>
</dbReference>
<evidence type="ECO:0000256" key="10">
    <source>
        <dbReference type="ARBA" id="ARBA00023242"/>
    </source>
</evidence>
<feature type="domain" description="C2H2-type" evidence="13">
    <location>
        <begin position="238"/>
        <end position="265"/>
    </location>
</feature>
<reference evidence="14 15" key="1">
    <citation type="submission" date="2020-10" db="EMBL/GenBank/DDBJ databases">
        <title>Pygocentrus nattereri (red-bellied piranha) genome, fPygNat1, primary haplotype.</title>
        <authorList>
            <person name="Myers G."/>
            <person name="Meyer A."/>
            <person name="Karagic N."/>
            <person name="Pippel M."/>
            <person name="Winkler S."/>
            <person name="Tracey A."/>
            <person name="Wood J."/>
            <person name="Formenti G."/>
            <person name="Howe K."/>
            <person name="Fedrigo O."/>
            <person name="Jarvis E.D."/>
        </authorList>
    </citation>
    <scope>NUCLEOTIDE SEQUENCE [LARGE SCALE GENOMIC DNA]</scope>
</reference>
<evidence type="ECO:0000256" key="1">
    <source>
        <dbReference type="ARBA" id="ARBA00004123"/>
    </source>
</evidence>
<dbReference type="GO" id="GO:0005634">
    <property type="term" value="C:nucleus"/>
    <property type="evidence" value="ECO:0007669"/>
    <property type="project" value="UniProtKB-SubCell"/>
</dbReference>
<dbReference type="Ensembl" id="ENSPNAT00000030077.2">
    <property type="protein sequence ID" value="ENSPNAP00000019929.2"/>
    <property type="gene ID" value="ENSPNAG00000026643.2"/>
</dbReference>
<sequence>MAMSCLAHIKKEEDAIFLQPVKEEHVESELCPSFIDFIFKQEEELDVKPDVVKEEFFNLTAKKEEPSELIVTPLPEFTSQIPETENLNHVSSVECIRDGLPTQRMPLRQRSRRKKNLLNPSITSSPCQSESEEDDTSDPNWRPHKVQASDMHVLRRPRFQTRNSNDAKAVKKKPDARSPYIPTGSDMKQNREKKAKQSTPTEKSSNPRKHACETCGKAFLSKRDLKRHEHTHTGAKPFTCSVCERKFNDHGNMRKHMVVHTGAQPYSCSLCGRAFSENGNLRRHKFYVHKIRGKDHRQWEPLWHQCVACRRTFKYQKSLSRHMRLWCHRKEDR</sequence>
<reference evidence="14" key="3">
    <citation type="submission" date="2025-09" db="UniProtKB">
        <authorList>
            <consortium name="Ensembl"/>
        </authorList>
    </citation>
    <scope>IDENTIFICATION</scope>
</reference>
<dbReference type="RefSeq" id="XP_017547558.1">
    <property type="nucleotide sequence ID" value="XM_017692069.2"/>
</dbReference>
<evidence type="ECO:0000313" key="14">
    <source>
        <dbReference type="Ensembl" id="ENSPNAP00000019929.2"/>
    </source>
</evidence>
<evidence type="ECO:0000256" key="6">
    <source>
        <dbReference type="ARBA" id="ARBA00022833"/>
    </source>
</evidence>
<feature type="domain" description="C2H2-type" evidence="13">
    <location>
        <begin position="304"/>
        <end position="333"/>
    </location>
</feature>
<keyword evidence="10" id="KW-0539">Nucleus</keyword>
<feature type="domain" description="C2H2-type" evidence="13">
    <location>
        <begin position="210"/>
        <end position="237"/>
    </location>
</feature>
<evidence type="ECO:0000256" key="11">
    <source>
        <dbReference type="PROSITE-ProRule" id="PRU00042"/>
    </source>
</evidence>
<keyword evidence="9" id="KW-0804">Transcription</keyword>
<evidence type="ECO:0000256" key="4">
    <source>
        <dbReference type="ARBA" id="ARBA00022737"/>
    </source>
</evidence>
<dbReference type="Proteomes" id="UP001501920">
    <property type="component" value="Chromosome 8"/>
</dbReference>
<comment type="subcellular location">
    <subcellularLocation>
        <location evidence="1">Nucleus</location>
    </subcellularLocation>
</comment>
<feature type="region of interest" description="Disordered" evidence="12">
    <location>
        <begin position="101"/>
        <end position="210"/>
    </location>
</feature>
<proteinExistence type="inferred from homology"/>
<dbReference type="STRING" id="42514.ENSPNAP00000019929"/>
<dbReference type="InterPro" id="IPR050758">
    <property type="entry name" value="Znf_C2H2-type"/>
</dbReference>
<evidence type="ECO:0000256" key="2">
    <source>
        <dbReference type="ARBA" id="ARBA00006991"/>
    </source>
</evidence>
<dbReference type="FunFam" id="3.30.160.60:FF:000688">
    <property type="entry name" value="zinc finger protein 197 isoform X1"/>
    <property type="match status" value="1"/>
</dbReference>
<keyword evidence="7" id="KW-0805">Transcription regulation</keyword>
<dbReference type="InterPro" id="IPR041697">
    <property type="entry name" value="Znf-C2H2_11"/>
</dbReference>
<keyword evidence="3" id="KW-0479">Metal-binding</keyword>
<dbReference type="PANTHER" id="PTHR23234:SF10">
    <property type="entry name" value="RIKEN CDNA 6720489N17 GENE-RELATED"/>
    <property type="match status" value="1"/>
</dbReference>
<dbReference type="Gene3D" id="3.30.160.60">
    <property type="entry name" value="Classic Zinc Finger"/>
    <property type="match status" value="3"/>
</dbReference>
<dbReference type="SMART" id="SM00355">
    <property type="entry name" value="ZnF_C2H2"/>
    <property type="match status" value="4"/>
</dbReference>
<dbReference type="PROSITE" id="PS00028">
    <property type="entry name" value="ZINC_FINGER_C2H2_1"/>
    <property type="match status" value="4"/>
</dbReference>
<dbReference type="InterPro" id="IPR036236">
    <property type="entry name" value="Znf_C2H2_sf"/>
</dbReference>
<evidence type="ECO:0000256" key="3">
    <source>
        <dbReference type="ARBA" id="ARBA00022723"/>
    </source>
</evidence>
<keyword evidence="5 11" id="KW-0863">Zinc-finger</keyword>
<feature type="compositionally biased region" description="Polar residues" evidence="12">
    <location>
        <begin position="118"/>
        <end position="129"/>
    </location>
</feature>
<reference evidence="14" key="2">
    <citation type="submission" date="2025-08" db="UniProtKB">
        <authorList>
            <consortium name="Ensembl"/>
        </authorList>
    </citation>
    <scope>IDENTIFICATION</scope>
</reference>
<comment type="similarity">
    <text evidence="2">Belongs to the krueppel C2H2-type zinc-finger protein family.</text>
</comment>
<dbReference type="Pfam" id="PF16622">
    <property type="entry name" value="zf-C2H2_11"/>
    <property type="match status" value="1"/>
</dbReference>
<dbReference type="PANTHER" id="PTHR23234">
    <property type="entry name" value="ZNF44 PROTEIN"/>
    <property type="match status" value="1"/>
</dbReference>
<dbReference type="GeneID" id="108424203"/>
<dbReference type="GeneTree" id="ENSGT00940000162287"/>
<organism evidence="14 15">
    <name type="scientific">Pygocentrus nattereri</name>
    <name type="common">Red-bellied piranha</name>
    <dbReference type="NCBI Taxonomy" id="42514"/>
    <lineage>
        <taxon>Eukaryota</taxon>
        <taxon>Metazoa</taxon>
        <taxon>Chordata</taxon>
        <taxon>Craniata</taxon>
        <taxon>Vertebrata</taxon>
        <taxon>Euteleostomi</taxon>
        <taxon>Actinopterygii</taxon>
        <taxon>Neopterygii</taxon>
        <taxon>Teleostei</taxon>
        <taxon>Ostariophysi</taxon>
        <taxon>Characiformes</taxon>
        <taxon>Characoidei</taxon>
        <taxon>Pygocentrus</taxon>
    </lineage>
</organism>
<dbReference type="FunFam" id="3.30.160.60:FF:000264">
    <property type="entry name" value="Zinc finger protein 236"/>
    <property type="match status" value="1"/>
</dbReference>
<keyword evidence="4" id="KW-0677">Repeat</keyword>
<dbReference type="GO" id="GO:0008270">
    <property type="term" value="F:zinc ion binding"/>
    <property type="evidence" value="ECO:0007669"/>
    <property type="project" value="UniProtKB-KW"/>
</dbReference>
<evidence type="ECO:0000259" key="13">
    <source>
        <dbReference type="PROSITE" id="PS50157"/>
    </source>
</evidence>
<keyword evidence="6" id="KW-0862">Zinc</keyword>
<keyword evidence="15" id="KW-1185">Reference proteome</keyword>
<feature type="compositionally biased region" description="Basic residues" evidence="12">
    <location>
        <begin position="107"/>
        <end position="116"/>
    </location>
</feature>
<evidence type="ECO:0000256" key="5">
    <source>
        <dbReference type="ARBA" id="ARBA00022771"/>
    </source>
</evidence>
<dbReference type="RefSeq" id="XP_017547561.1">
    <property type="nucleotide sequence ID" value="XM_017692072.2"/>
</dbReference>
<dbReference type="Pfam" id="PF00096">
    <property type="entry name" value="zf-C2H2"/>
    <property type="match status" value="1"/>
</dbReference>
<dbReference type="InterPro" id="IPR013087">
    <property type="entry name" value="Znf_C2H2_type"/>
</dbReference>
<dbReference type="AlphaFoldDB" id="A0A3B4DAC7"/>
<feature type="domain" description="C2H2-type" evidence="13">
    <location>
        <begin position="266"/>
        <end position="289"/>
    </location>
</feature>
<dbReference type="PROSITE" id="PS50157">
    <property type="entry name" value="ZINC_FINGER_C2H2_2"/>
    <property type="match status" value="4"/>
</dbReference>
<accession>A0A3B4DAC7</accession>
<dbReference type="GO" id="GO:0003677">
    <property type="term" value="F:DNA binding"/>
    <property type="evidence" value="ECO:0007669"/>
    <property type="project" value="UniProtKB-KW"/>
</dbReference>
<keyword evidence="8" id="KW-0238">DNA-binding</keyword>
<evidence type="ECO:0000313" key="15">
    <source>
        <dbReference type="Proteomes" id="UP001501920"/>
    </source>
</evidence>
<dbReference type="FunFam" id="3.30.160.60:FF:000193">
    <property type="entry name" value="Zinc finger protein 300"/>
    <property type="match status" value="1"/>
</dbReference>
<protein>
    <recommendedName>
        <fullName evidence="13">C2H2-type domain-containing protein</fullName>
    </recommendedName>
</protein>
<evidence type="ECO:0000256" key="12">
    <source>
        <dbReference type="SAM" id="MobiDB-lite"/>
    </source>
</evidence>
<dbReference type="RefSeq" id="XP_017547559.1">
    <property type="nucleotide sequence ID" value="XM_017692070.2"/>
</dbReference>
<evidence type="ECO:0000256" key="8">
    <source>
        <dbReference type="ARBA" id="ARBA00023125"/>
    </source>
</evidence>
<evidence type="ECO:0000256" key="9">
    <source>
        <dbReference type="ARBA" id="ARBA00023163"/>
    </source>
</evidence>
<name>A0A3B4DAC7_PYGNA</name>
<evidence type="ECO:0000256" key="7">
    <source>
        <dbReference type="ARBA" id="ARBA00023015"/>
    </source>
</evidence>